<dbReference type="InterPro" id="IPR002347">
    <property type="entry name" value="SDR_fam"/>
</dbReference>
<reference evidence="2" key="2">
    <citation type="journal article" date="2019" name="Mol. Plant Microbe Interact.">
        <title>Genome sequence resources for four phytopathogenic fungi from the Colletotrichum orbiculare species complex.</title>
        <authorList>
            <person name="Gan P."/>
            <person name="Tsushima A."/>
            <person name="Narusaka M."/>
            <person name="Narusaka Y."/>
            <person name="Takano Y."/>
            <person name="Kubo Y."/>
            <person name="Shirasu K."/>
        </authorList>
    </citation>
    <scope>GENOME REANNOTATION</scope>
    <source>
        <strain evidence="2">104-T / ATCC 96160 / CBS 514.97 / LARS 414 / MAFF 240422</strain>
    </source>
</reference>
<dbReference type="SUPFAM" id="SSF51735">
    <property type="entry name" value="NAD(P)-binding Rossmann-fold domains"/>
    <property type="match status" value="1"/>
</dbReference>
<dbReference type="GO" id="GO:0016616">
    <property type="term" value="F:oxidoreductase activity, acting on the CH-OH group of donors, NAD or NADP as acceptor"/>
    <property type="evidence" value="ECO:0007669"/>
    <property type="project" value="TreeGrafter"/>
</dbReference>
<dbReference type="AlphaFoldDB" id="N4V9J9"/>
<sequence>MPTYAITGARSGIGYGYVAHLFSSPSNTVLALVRSLDGPLSDLRTLQASSEARIHIVECDVSSEPSILALPSRLGTLLGDEFKIDVLINNAAVLSNPAETSLTLTESGLVDNMTANVLGPARTLQVLLPHFHSRSKGIDEEIRPRRRTVVANITSGAGSKTWVRNGVVPSALTGYAISKAALNMPTVHQAKHLESRGVVVVAVDPGHVKTPSGGPGATLEVEDCVKGVLGMLDGLRMEDTGKFYLYDGREVPW</sequence>
<accession>N4V9J9</accession>
<dbReference type="Proteomes" id="UP000014480">
    <property type="component" value="Unassembled WGS sequence"/>
</dbReference>
<dbReference type="InterPro" id="IPR036291">
    <property type="entry name" value="NAD(P)-bd_dom_sf"/>
</dbReference>
<gene>
    <name evidence="1" type="primary">csgA</name>
    <name evidence="1" type="ORF">Cob_v001582</name>
</gene>
<dbReference type="PRINTS" id="PR00081">
    <property type="entry name" value="GDHRDH"/>
</dbReference>
<protein>
    <submittedName>
        <fullName evidence="1">C-factor</fullName>
    </submittedName>
</protein>
<organism evidence="1 2">
    <name type="scientific">Colletotrichum orbiculare (strain 104-T / ATCC 96160 / CBS 514.97 / LARS 414 / MAFF 240422)</name>
    <name type="common">Cucumber anthracnose fungus</name>
    <name type="synonym">Colletotrichum lagenarium</name>
    <dbReference type="NCBI Taxonomy" id="1213857"/>
    <lineage>
        <taxon>Eukaryota</taxon>
        <taxon>Fungi</taxon>
        <taxon>Dikarya</taxon>
        <taxon>Ascomycota</taxon>
        <taxon>Pezizomycotina</taxon>
        <taxon>Sordariomycetes</taxon>
        <taxon>Hypocreomycetidae</taxon>
        <taxon>Glomerellales</taxon>
        <taxon>Glomerellaceae</taxon>
        <taxon>Colletotrichum</taxon>
        <taxon>Colletotrichum orbiculare species complex</taxon>
    </lineage>
</organism>
<dbReference type="HOGENOM" id="CLU_010194_9_1_1"/>
<reference evidence="2" key="1">
    <citation type="journal article" date="2013" name="New Phytol.">
        <title>Comparative genomic and transcriptomic analyses reveal the hemibiotrophic stage shift of Colletotrichum fungi.</title>
        <authorList>
            <person name="Gan P."/>
            <person name="Ikeda K."/>
            <person name="Irieda H."/>
            <person name="Narusaka M."/>
            <person name="O'Connell R.J."/>
            <person name="Narusaka Y."/>
            <person name="Takano Y."/>
            <person name="Kubo Y."/>
            <person name="Shirasu K."/>
        </authorList>
    </citation>
    <scope>NUCLEOTIDE SEQUENCE [LARGE SCALE GENOMIC DNA]</scope>
    <source>
        <strain evidence="2">104-T / ATCC 96160 / CBS 514.97 / LARS 414 / MAFF 240422</strain>
    </source>
</reference>
<dbReference type="OrthoDB" id="5296at2759"/>
<dbReference type="PANTHER" id="PTHR45458">
    <property type="entry name" value="SHORT-CHAIN DEHYDROGENASE/REDUCTASE SDR"/>
    <property type="match status" value="1"/>
</dbReference>
<comment type="caution">
    <text evidence="1">The sequence shown here is derived from an EMBL/GenBank/DDBJ whole genome shotgun (WGS) entry which is preliminary data.</text>
</comment>
<dbReference type="eggNOG" id="KOG1611">
    <property type="taxonomic scope" value="Eukaryota"/>
</dbReference>
<name>N4V9J9_COLOR</name>
<proteinExistence type="predicted"/>
<dbReference type="InterPro" id="IPR052184">
    <property type="entry name" value="SDR_enzymes"/>
</dbReference>
<keyword evidence="2" id="KW-1185">Reference proteome</keyword>
<dbReference type="PANTHER" id="PTHR45458:SF1">
    <property type="entry name" value="SHORT CHAIN DEHYDROGENASE"/>
    <property type="match status" value="1"/>
</dbReference>
<dbReference type="EMBL" id="AMCV02000002">
    <property type="protein sequence ID" value="TDZ25280.1"/>
    <property type="molecule type" value="Genomic_DNA"/>
</dbReference>
<dbReference type="Pfam" id="PF00106">
    <property type="entry name" value="adh_short"/>
    <property type="match status" value="1"/>
</dbReference>
<evidence type="ECO:0000313" key="2">
    <source>
        <dbReference type="Proteomes" id="UP000014480"/>
    </source>
</evidence>
<evidence type="ECO:0000313" key="1">
    <source>
        <dbReference type="EMBL" id="TDZ25280.1"/>
    </source>
</evidence>
<dbReference type="Gene3D" id="3.40.50.720">
    <property type="entry name" value="NAD(P)-binding Rossmann-like Domain"/>
    <property type="match status" value="1"/>
</dbReference>